<dbReference type="EMBL" id="LFWZ01000006">
    <property type="protein sequence ID" value="KON31365.1"/>
    <property type="molecule type" value="Genomic_DNA"/>
</dbReference>
<evidence type="ECO:0000313" key="3">
    <source>
        <dbReference type="Proteomes" id="UP000037210"/>
    </source>
</evidence>
<comment type="caution">
    <text evidence="2">The sequence shown here is derived from an EMBL/GenBank/DDBJ whole genome shotgun (WGS) entry which is preliminary data.</text>
</comment>
<dbReference type="AlphaFoldDB" id="A0A0M0BSL3"/>
<organism evidence="2 3">
    <name type="scientific">miscellaneous Crenarchaeota group-15 archaeon DG-45</name>
    <dbReference type="NCBI Taxonomy" id="1685127"/>
    <lineage>
        <taxon>Archaea</taxon>
        <taxon>Candidatus Bathyarchaeota</taxon>
        <taxon>MCG-15</taxon>
    </lineage>
</organism>
<evidence type="ECO:0000313" key="2">
    <source>
        <dbReference type="EMBL" id="KON31365.1"/>
    </source>
</evidence>
<dbReference type="Gene3D" id="3.30.1330.40">
    <property type="entry name" value="RutC-like"/>
    <property type="match status" value="1"/>
</dbReference>
<evidence type="ECO:0000259" key="1">
    <source>
        <dbReference type="Pfam" id="PF14588"/>
    </source>
</evidence>
<dbReference type="Proteomes" id="UP000037210">
    <property type="component" value="Unassembled WGS sequence"/>
</dbReference>
<dbReference type="PANTHER" id="PTHR43760:SF1">
    <property type="entry name" value="ENDORIBONUCLEASE L-PSP_CHORISMATE MUTASE-LIKE DOMAIN-CONTAINING PROTEIN"/>
    <property type="match status" value="1"/>
</dbReference>
<gene>
    <name evidence="2" type="ORF">AC482_00955</name>
</gene>
<dbReference type="InterPro" id="IPR035959">
    <property type="entry name" value="RutC-like_sf"/>
</dbReference>
<dbReference type="InterPro" id="IPR013813">
    <property type="entry name" value="Endoribo_LPSP/chorism_mut-like"/>
</dbReference>
<reference evidence="2 3" key="1">
    <citation type="submission" date="2015-06" db="EMBL/GenBank/DDBJ databases">
        <title>New insights into the roles of widespread benthic archaea in carbon and nitrogen cycling.</title>
        <authorList>
            <person name="Lazar C.S."/>
            <person name="Baker B.J."/>
            <person name="Seitz K.W."/>
            <person name="Hyde A.S."/>
            <person name="Dick G.J."/>
            <person name="Hinrichs K.-U."/>
            <person name="Teske A.P."/>
        </authorList>
    </citation>
    <scope>NUCLEOTIDE SEQUENCE [LARGE SCALE GENOMIC DNA]</scope>
    <source>
        <strain evidence="2">DG-45</strain>
    </source>
</reference>
<dbReference type="CDD" id="cd02199">
    <property type="entry name" value="YjgF_YER057c_UK114_like_1"/>
    <property type="match status" value="1"/>
</dbReference>
<sequence>MSVEEKLEGLGLKLPPAPAPVANYVGARQAGKVVFSAGQGPFRSTKRGMVGKDLTVKEGYQAARETCLNCLAQVKAVVGDLDRVKQVLQVVGFINSAEGFMDQPAVLNGFTDLLVEIFGPERGRPTRAALPAHHPGWIAVEAWMVVELK</sequence>
<protein>
    <recommendedName>
        <fullName evidence="1">Endoribonuclease L-PSP/chorismate mutase-like domain-containing protein</fullName>
    </recommendedName>
</protein>
<dbReference type="PANTHER" id="PTHR43760">
    <property type="entry name" value="ENDORIBONUCLEASE-RELATED"/>
    <property type="match status" value="1"/>
</dbReference>
<name>A0A0M0BSL3_9ARCH</name>
<feature type="domain" description="Endoribonuclease L-PSP/chorismate mutase-like" evidence="1">
    <location>
        <begin position="5"/>
        <end position="127"/>
    </location>
</feature>
<dbReference type="SUPFAM" id="SSF55298">
    <property type="entry name" value="YjgF-like"/>
    <property type="match status" value="1"/>
</dbReference>
<accession>A0A0M0BSL3</accession>
<dbReference type="Pfam" id="PF14588">
    <property type="entry name" value="YjgF_endoribonc"/>
    <property type="match status" value="1"/>
</dbReference>
<proteinExistence type="predicted"/>